<comment type="subcellular location">
    <subcellularLocation>
        <location evidence="2">Cytoplasm</location>
    </subcellularLocation>
</comment>
<dbReference type="EC" id="5.2.1.8" evidence="10"/>
<evidence type="ECO:0000256" key="2">
    <source>
        <dbReference type="ARBA" id="ARBA00004496"/>
    </source>
</evidence>
<dbReference type="SUPFAM" id="SSF54534">
    <property type="entry name" value="FKBP-like"/>
    <property type="match status" value="1"/>
</dbReference>
<dbReference type="PATRIC" id="fig|1107882.3.peg.3585"/>
<reference evidence="12 13" key="1">
    <citation type="journal article" date="2012" name="J. Bacteriol.">
        <title>Draft Genome Sequence of Mesorhizobium alhagi CCNWXJ12-2T, a Novel Salt-Resistant Species Isolated from the Desert of Northwestern China.</title>
        <authorList>
            <person name="Zhou M."/>
            <person name="Chen W."/>
            <person name="Chen H."/>
            <person name="Wei G."/>
        </authorList>
    </citation>
    <scope>NUCLEOTIDE SEQUENCE [LARGE SCALE GENOMIC DNA]</scope>
    <source>
        <strain evidence="12 13">CCNWXJ12-2</strain>
    </source>
</reference>
<dbReference type="AlphaFoldDB" id="H0HU24"/>
<evidence type="ECO:0000256" key="3">
    <source>
        <dbReference type="ARBA" id="ARBA00006577"/>
    </source>
</evidence>
<evidence type="ECO:0000313" key="13">
    <source>
        <dbReference type="Proteomes" id="UP000003250"/>
    </source>
</evidence>
<keyword evidence="13" id="KW-1185">Reference proteome</keyword>
<protein>
    <recommendedName>
        <fullName evidence="10">Peptidyl-prolyl cis-trans isomerase</fullName>
        <ecNumber evidence="10">5.2.1.8</ecNumber>
    </recommendedName>
</protein>
<dbReference type="GO" id="GO:0005737">
    <property type="term" value="C:cytoplasm"/>
    <property type="evidence" value="ECO:0007669"/>
    <property type="project" value="UniProtKB-SubCell"/>
</dbReference>
<keyword evidence="7 9" id="KW-0413">Isomerase</keyword>
<dbReference type="RefSeq" id="WP_008837284.1">
    <property type="nucleotide sequence ID" value="NZ_AHAM01000146.1"/>
</dbReference>
<organism evidence="12 13">
    <name type="scientific">Mesorhizobium alhagi CCNWXJ12-2</name>
    <dbReference type="NCBI Taxonomy" id="1107882"/>
    <lineage>
        <taxon>Bacteria</taxon>
        <taxon>Pseudomonadati</taxon>
        <taxon>Pseudomonadota</taxon>
        <taxon>Alphaproteobacteria</taxon>
        <taxon>Hyphomicrobiales</taxon>
        <taxon>Phyllobacteriaceae</taxon>
        <taxon>Allomesorhizobium</taxon>
    </lineage>
</organism>
<dbReference type="EMBL" id="AHAM01000146">
    <property type="protein sequence ID" value="EHK55784.1"/>
    <property type="molecule type" value="Genomic_DNA"/>
</dbReference>
<evidence type="ECO:0000256" key="1">
    <source>
        <dbReference type="ARBA" id="ARBA00000971"/>
    </source>
</evidence>
<dbReference type="Pfam" id="PF00254">
    <property type="entry name" value="FKBP_C"/>
    <property type="match status" value="1"/>
</dbReference>
<evidence type="ECO:0000259" key="11">
    <source>
        <dbReference type="PROSITE" id="PS50059"/>
    </source>
</evidence>
<keyword evidence="6" id="KW-0143">Chaperone</keyword>
<dbReference type="InterPro" id="IPR046357">
    <property type="entry name" value="PPIase_dom_sf"/>
</dbReference>
<evidence type="ECO:0000256" key="7">
    <source>
        <dbReference type="ARBA" id="ARBA00023235"/>
    </source>
</evidence>
<gene>
    <name evidence="12" type="ORF">MAXJ12_18328</name>
</gene>
<dbReference type="PANTHER" id="PTHR47861">
    <property type="entry name" value="FKBP-TYPE PEPTIDYL-PROLYL CIS-TRANS ISOMERASE SLYD"/>
    <property type="match status" value="1"/>
</dbReference>
<evidence type="ECO:0000256" key="8">
    <source>
        <dbReference type="ARBA" id="ARBA00037071"/>
    </source>
</evidence>
<comment type="catalytic activity">
    <reaction evidence="1 9 10">
        <text>[protein]-peptidylproline (omega=180) = [protein]-peptidylproline (omega=0)</text>
        <dbReference type="Rhea" id="RHEA:16237"/>
        <dbReference type="Rhea" id="RHEA-COMP:10747"/>
        <dbReference type="Rhea" id="RHEA-COMP:10748"/>
        <dbReference type="ChEBI" id="CHEBI:83833"/>
        <dbReference type="ChEBI" id="CHEBI:83834"/>
        <dbReference type="EC" id="5.2.1.8"/>
    </reaction>
</comment>
<accession>H0HU24</accession>
<feature type="domain" description="PPIase FKBP-type" evidence="11">
    <location>
        <begin position="7"/>
        <end position="84"/>
    </location>
</feature>
<evidence type="ECO:0000256" key="4">
    <source>
        <dbReference type="ARBA" id="ARBA00022490"/>
    </source>
</evidence>
<sequence>MTEVKNGDIVRIHYTAKLADGTEFDSSAGKEPLEFQVGEGQIIPGLDRRIDGMAVGERSTVTVPAAEGYGPRDEAQVQTVPRAAVPEDVDVGARLQANTPDGRQVVLTVVHLDSEQATVDANHPLAGEDLLFEIEVLEVVGS</sequence>
<evidence type="ECO:0000256" key="9">
    <source>
        <dbReference type="PROSITE-ProRule" id="PRU00277"/>
    </source>
</evidence>
<proteinExistence type="inferred from homology"/>
<dbReference type="GO" id="GO:0003755">
    <property type="term" value="F:peptidyl-prolyl cis-trans isomerase activity"/>
    <property type="evidence" value="ECO:0007669"/>
    <property type="project" value="UniProtKB-UniRule"/>
</dbReference>
<dbReference type="PROSITE" id="PS50059">
    <property type="entry name" value="FKBP_PPIASE"/>
    <property type="match status" value="1"/>
</dbReference>
<comment type="function">
    <text evidence="8">Also involved in hydrogenase metallocenter assembly, probably by participating in the nickel insertion step. This function in hydrogenase biosynthesis requires chaperone activity and the presence of the metal-binding domain, but not PPIase activity.</text>
</comment>
<comment type="similarity">
    <text evidence="3 10">Belongs to the FKBP-type PPIase family.</text>
</comment>
<dbReference type="Gene3D" id="3.10.50.40">
    <property type="match status" value="1"/>
</dbReference>
<evidence type="ECO:0000256" key="5">
    <source>
        <dbReference type="ARBA" id="ARBA00023110"/>
    </source>
</evidence>
<dbReference type="OrthoDB" id="9808891at2"/>
<dbReference type="InterPro" id="IPR001179">
    <property type="entry name" value="PPIase_FKBP_dom"/>
</dbReference>
<name>H0HU24_9HYPH</name>
<evidence type="ECO:0000313" key="12">
    <source>
        <dbReference type="EMBL" id="EHK55784.1"/>
    </source>
</evidence>
<keyword evidence="5 9" id="KW-0697">Rotamase</keyword>
<evidence type="ECO:0000256" key="6">
    <source>
        <dbReference type="ARBA" id="ARBA00023186"/>
    </source>
</evidence>
<keyword evidence="4" id="KW-0963">Cytoplasm</keyword>
<evidence type="ECO:0000256" key="10">
    <source>
        <dbReference type="RuleBase" id="RU003915"/>
    </source>
</evidence>
<dbReference type="Proteomes" id="UP000003250">
    <property type="component" value="Unassembled WGS sequence"/>
</dbReference>
<dbReference type="PANTHER" id="PTHR47861:SF3">
    <property type="entry name" value="FKBP-TYPE PEPTIDYL-PROLYL CIS-TRANS ISOMERASE SLYD"/>
    <property type="match status" value="1"/>
</dbReference>
<dbReference type="GO" id="GO:0042026">
    <property type="term" value="P:protein refolding"/>
    <property type="evidence" value="ECO:0007669"/>
    <property type="project" value="UniProtKB-ARBA"/>
</dbReference>